<comment type="caution">
    <text evidence="9">The sequence shown here is derived from an EMBL/GenBank/DDBJ whole genome shotgun (WGS) entry which is preliminary data.</text>
</comment>
<dbReference type="Gene3D" id="1.25.40.10">
    <property type="entry name" value="Tetratricopeptide repeat domain"/>
    <property type="match status" value="1"/>
</dbReference>
<evidence type="ECO:0000313" key="10">
    <source>
        <dbReference type="Proteomes" id="UP000031668"/>
    </source>
</evidence>
<evidence type="ECO:0000256" key="2">
    <source>
        <dbReference type="ARBA" id="ARBA00010050"/>
    </source>
</evidence>
<keyword evidence="6" id="KW-0472">Membrane</keyword>
<dbReference type="GO" id="GO:0019905">
    <property type="term" value="F:syntaxin binding"/>
    <property type="evidence" value="ECO:0007669"/>
    <property type="project" value="TreeGrafter"/>
</dbReference>
<evidence type="ECO:0000313" key="9">
    <source>
        <dbReference type="EMBL" id="KII67381.1"/>
    </source>
</evidence>
<sequence>MAGADDYVKKANKLTRTKSFIHKRLGLYDVEKALELYKKAGDRYVEEKDERNASNAYLMVGKILYGRDKIDSFTYYEKSAEICRKVNPENATQIHQWLSNEYLKANDIENAAKHSELCGDVLKYELHEVEKCTDFYHRASELYSENGHPENSKRNYLKAAENYALNKEYRTAFQMYEKMGMDNLKDTLNKSYKEYLFKATLLVLCEKCLKIPEVLDKYFEAAKDLEQSQEFVLIKSILRSSVDGKVDKFYIAVKEFSSIHETDDLTKFLLNRIRELLECAIYGFILKK</sequence>
<dbReference type="InterPro" id="IPR011990">
    <property type="entry name" value="TPR-like_helical_dom_sf"/>
</dbReference>
<dbReference type="InterPro" id="IPR000744">
    <property type="entry name" value="NSF_attach"/>
</dbReference>
<reference evidence="9 10" key="1">
    <citation type="journal article" date="2014" name="Genome Biol. Evol.">
        <title>The genome of the myxosporean Thelohanellus kitauei shows adaptations to nutrient acquisition within its fish host.</title>
        <authorList>
            <person name="Yang Y."/>
            <person name="Xiong J."/>
            <person name="Zhou Z."/>
            <person name="Huo F."/>
            <person name="Miao W."/>
            <person name="Ran C."/>
            <person name="Liu Y."/>
            <person name="Zhang J."/>
            <person name="Feng J."/>
            <person name="Wang M."/>
            <person name="Wang M."/>
            <person name="Wang L."/>
            <person name="Yao B."/>
        </authorList>
    </citation>
    <scope>NUCLEOTIDE SEQUENCE [LARGE SCALE GENOMIC DNA]</scope>
    <source>
        <strain evidence="9">Wuqing</strain>
    </source>
</reference>
<dbReference type="PANTHER" id="PTHR13768:SF2">
    <property type="entry name" value="GAMMA-SOLUBLE NSF ATTACHMENT PROTEIN"/>
    <property type="match status" value="1"/>
</dbReference>
<dbReference type="OrthoDB" id="9984275at2759"/>
<evidence type="ECO:0000256" key="4">
    <source>
        <dbReference type="ARBA" id="ARBA00022892"/>
    </source>
</evidence>
<dbReference type="GO" id="GO:0016192">
    <property type="term" value="P:vesicle-mediated transport"/>
    <property type="evidence" value="ECO:0007669"/>
    <property type="project" value="UniProtKB-KW"/>
</dbReference>
<keyword evidence="5" id="KW-0653">Protein transport</keyword>
<dbReference type="SUPFAM" id="SSF48452">
    <property type="entry name" value="TPR-like"/>
    <property type="match status" value="1"/>
</dbReference>
<dbReference type="GO" id="GO:0006886">
    <property type="term" value="P:intracellular protein transport"/>
    <property type="evidence" value="ECO:0007669"/>
    <property type="project" value="InterPro"/>
</dbReference>
<evidence type="ECO:0000256" key="1">
    <source>
        <dbReference type="ARBA" id="ARBA00004170"/>
    </source>
</evidence>
<proteinExistence type="inferred from homology"/>
<organism evidence="9 10">
    <name type="scientific">Thelohanellus kitauei</name>
    <name type="common">Myxosporean</name>
    <dbReference type="NCBI Taxonomy" id="669202"/>
    <lineage>
        <taxon>Eukaryota</taxon>
        <taxon>Metazoa</taxon>
        <taxon>Cnidaria</taxon>
        <taxon>Myxozoa</taxon>
        <taxon>Myxosporea</taxon>
        <taxon>Bivalvulida</taxon>
        <taxon>Platysporina</taxon>
        <taxon>Myxobolidae</taxon>
        <taxon>Thelohanellus</taxon>
    </lineage>
</organism>
<dbReference type="Pfam" id="PF14938">
    <property type="entry name" value="SNAP"/>
    <property type="match status" value="1"/>
</dbReference>
<gene>
    <name evidence="9" type="ORF">RF11_05147</name>
</gene>
<dbReference type="Proteomes" id="UP000031668">
    <property type="component" value="Unassembled WGS sequence"/>
</dbReference>
<dbReference type="OMA" id="KMAKEWH"/>
<name>A0A0C2MJN2_THEKT</name>
<keyword evidence="10" id="KW-1185">Reference proteome</keyword>
<evidence type="ECO:0000256" key="7">
    <source>
        <dbReference type="ARBA" id="ARBA00040047"/>
    </source>
</evidence>
<evidence type="ECO:0000256" key="8">
    <source>
        <dbReference type="ARBA" id="ARBA00042485"/>
    </source>
</evidence>
<comment type="subcellular location">
    <subcellularLocation>
        <location evidence="1">Membrane</location>
        <topology evidence="1">Peripheral membrane protein</topology>
    </subcellularLocation>
</comment>
<dbReference type="GO" id="GO:0005483">
    <property type="term" value="F:soluble NSF attachment protein activity"/>
    <property type="evidence" value="ECO:0007669"/>
    <property type="project" value="TreeGrafter"/>
</dbReference>
<keyword evidence="3" id="KW-0813">Transport</keyword>
<dbReference type="EMBL" id="JWZT01003211">
    <property type="protein sequence ID" value="KII67381.1"/>
    <property type="molecule type" value="Genomic_DNA"/>
</dbReference>
<comment type="similarity">
    <text evidence="2">Belongs to the SNAP family.</text>
</comment>
<dbReference type="PANTHER" id="PTHR13768">
    <property type="entry name" value="SOLUBLE NSF ATTACHMENT PROTEIN SNAP"/>
    <property type="match status" value="1"/>
</dbReference>
<keyword evidence="4" id="KW-0931">ER-Golgi transport</keyword>
<evidence type="ECO:0000256" key="3">
    <source>
        <dbReference type="ARBA" id="ARBA00022448"/>
    </source>
</evidence>
<protein>
    <recommendedName>
        <fullName evidence="7">Gamma-soluble NSF attachment protein</fullName>
    </recommendedName>
    <alternativeName>
        <fullName evidence="8">N-ethylmaleimide-sensitive factor attachment protein gamma</fullName>
    </alternativeName>
</protein>
<dbReference type="GO" id="GO:0005774">
    <property type="term" value="C:vacuolar membrane"/>
    <property type="evidence" value="ECO:0007669"/>
    <property type="project" value="TreeGrafter"/>
</dbReference>
<evidence type="ECO:0000256" key="6">
    <source>
        <dbReference type="ARBA" id="ARBA00023136"/>
    </source>
</evidence>
<dbReference type="PRINTS" id="PR00448">
    <property type="entry name" value="NSFATTACHMNT"/>
</dbReference>
<accession>A0A0C2MJN2</accession>
<dbReference type="AlphaFoldDB" id="A0A0C2MJN2"/>
<evidence type="ECO:0000256" key="5">
    <source>
        <dbReference type="ARBA" id="ARBA00022927"/>
    </source>
</evidence>
<dbReference type="GO" id="GO:0031201">
    <property type="term" value="C:SNARE complex"/>
    <property type="evidence" value="ECO:0007669"/>
    <property type="project" value="TreeGrafter"/>
</dbReference>